<dbReference type="AlphaFoldDB" id="A0A2H0UBI5"/>
<dbReference type="Pfam" id="PF00204">
    <property type="entry name" value="DNA_gyraseB"/>
    <property type="match status" value="1"/>
</dbReference>
<keyword evidence="11 13" id="KW-0413">Isomerase</keyword>
<keyword evidence="7" id="KW-0067">ATP-binding</keyword>
<dbReference type="GO" id="GO:0005524">
    <property type="term" value="F:ATP binding"/>
    <property type="evidence" value="ECO:0007669"/>
    <property type="project" value="UniProtKB-KW"/>
</dbReference>
<sequence length="693" mass="76423">MAEKKAKSTPEKVKKTGSYGASDITVLEGLEAVRRRPGMYIGTTDSAGLHHLIWEVFDNSRDEAMGGFCNDIEIALLPENRVRVADNGRGIPVEIHPKTKVSTLETVMTVLHAGGKFGGEGYKVSGGLHGVGVSVVNALSTKVRAEVHRDGGKFMQEYKDGGKPIGKTKKIDSSELHGTIIMFESDPKIFPDRQLNWDTIVAHMRQQAYLVRGLRISILDLRNAGKINDEDVYYLRELGIDAPSTSFYFEGGLRSLVAFQNHHLEPVHKNIFYVEKEQDGVQVEVALQYVDDITSRFSAFANNIYNSEGGMHVTGFKTALTRTLNAQNKNGNGGKESDSFTGDDALEGMTAVISIKMREVQFEGQTKSKLGSVEARGATEAVFGEAFGRFLEENPDDARAILGKVTLAMKARKAAKAAKDSILRKGALDGMTLPGKLADCQSKSAEESELFIVEGDSAGGTAKMGRDRRTQAILPLRGKILNIERARLDKMLASEQIRNLVVALGTAIGDVFDLAKLRYHKIIIATDADVDGAHIRTLLLTLFYRHFRSVVDGGYLYIAQPPLFKVRKGKEIFYAYTDEERIKLVGKDMPLEEADSLQLAETPEEAEGENAAESYKLKAKSSRISVQRYKGLGEMNSEELWETTMDPARRILKQVTIEDAQDADMVFDMLMGTDVPARKSFIQSHAKEATLDI</sequence>
<comment type="similarity">
    <text evidence="3">Belongs to the type II topoisomerase GyrB family.</text>
</comment>
<keyword evidence="8" id="KW-0460">Magnesium</keyword>
<comment type="caution">
    <text evidence="13">The sequence shown here is derived from an EMBL/GenBank/DDBJ whole genome shotgun (WGS) entry which is preliminary data.</text>
</comment>
<keyword evidence="10" id="KW-0238">DNA-binding</keyword>
<proteinExistence type="inferred from homology"/>
<dbReference type="SMART" id="SM00433">
    <property type="entry name" value="TOP2c"/>
    <property type="match status" value="1"/>
</dbReference>
<dbReference type="SUPFAM" id="SSF56719">
    <property type="entry name" value="Type II DNA topoisomerase"/>
    <property type="match status" value="1"/>
</dbReference>
<dbReference type="GO" id="GO:0003677">
    <property type="term" value="F:DNA binding"/>
    <property type="evidence" value="ECO:0007669"/>
    <property type="project" value="UniProtKB-KW"/>
</dbReference>
<dbReference type="PRINTS" id="PR00418">
    <property type="entry name" value="TPI2FAMILY"/>
</dbReference>
<dbReference type="Pfam" id="PF00986">
    <property type="entry name" value="DNA_gyraseB_C"/>
    <property type="match status" value="1"/>
</dbReference>
<dbReference type="InterPro" id="IPR006171">
    <property type="entry name" value="TOPRIM_dom"/>
</dbReference>
<dbReference type="Gene3D" id="3.30.230.10">
    <property type="match status" value="1"/>
</dbReference>
<dbReference type="GO" id="GO:0046872">
    <property type="term" value="F:metal ion binding"/>
    <property type="evidence" value="ECO:0007669"/>
    <property type="project" value="UniProtKB-KW"/>
</dbReference>
<dbReference type="PROSITE" id="PS50880">
    <property type="entry name" value="TOPRIM"/>
    <property type="match status" value="1"/>
</dbReference>
<gene>
    <name evidence="13" type="ORF">COU18_03815</name>
</gene>
<dbReference type="InterPro" id="IPR013760">
    <property type="entry name" value="Topo_IIA-like_dom_sf"/>
</dbReference>
<protein>
    <recommendedName>
        <fullName evidence="4">DNA topoisomerase (ATP-hydrolyzing)</fullName>
        <ecNumber evidence="4">5.6.2.2</ecNumber>
    </recommendedName>
</protein>
<evidence type="ECO:0000256" key="4">
    <source>
        <dbReference type="ARBA" id="ARBA00012895"/>
    </source>
</evidence>
<dbReference type="Proteomes" id="UP000231192">
    <property type="component" value="Unassembled WGS sequence"/>
</dbReference>
<dbReference type="PROSITE" id="PS00177">
    <property type="entry name" value="TOPOISOMERASE_II"/>
    <property type="match status" value="1"/>
</dbReference>
<evidence type="ECO:0000256" key="7">
    <source>
        <dbReference type="ARBA" id="ARBA00022840"/>
    </source>
</evidence>
<dbReference type="EMBL" id="PFBK01000008">
    <property type="protein sequence ID" value="PIR83771.1"/>
    <property type="molecule type" value="Genomic_DNA"/>
</dbReference>
<evidence type="ECO:0000259" key="12">
    <source>
        <dbReference type="PROSITE" id="PS50880"/>
    </source>
</evidence>
<evidence type="ECO:0000256" key="3">
    <source>
        <dbReference type="ARBA" id="ARBA00010708"/>
    </source>
</evidence>
<dbReference type="GO" id="GO:0003918">
    <property type="term" value="F:DNA topoisomerase type II (double strand cut, ATP-hydrolyzing) activity"/>
    <property type="evidence" value="ECO:0007669"/>
    <property type="project" value="UniProtKB-EC"/>
</dbReference>
<evidence type="ECO:0000256" key="9">
    <source>
        <dbReference type="ARBA" id="ARBA00023029"/>
    </source>
</evidence>
<dbReference type="InterPro" id="IPR001241">
    <property type="entry name" value="Topo_IIA"/>
</dbReference>
<dbReference type="GO" id="GO:0006265">
    <property type="term" value="P:DNA topological change"/>
    <property type="evidence" value="ECO:0007669"/>
    <property type="project" value="InterPro"/>
</dbReference>
<feature type="domain" description="Toprim" evidence="12">
    <location>
        <begin position="448"/>
        <end position="562"/>
    </location>
</feature>
<dbReference type="SUPFAM" id="SSF54211">
    <property type="entry name" value="Ribosomal protein S5 domain 2-like"/>
    <property type="match status" value="1"/>
</dbReference>
<evidence type="ECO:0000313" key="14">
    <source>
        <dbReference type="Proteomes" id="UP000231192"/>
    </source>
</evidence>
<accession>A0A2H0UBI5</accession>
<comment type="catalytic activity">
    <reaction evidence="1">
        <text>ATP-dependent breakage, passage and rejoining of double-stranded DNA.</text>
        <dbReference type="EC" id="5.6.2.2"/>
    </reaction>
</comment>
<reference evidence="14" key="1">
    <citation type="submission" date="2017-09" db="EMBL/GenBank/DDBJ databases">
        <title>Depth-based differentiation of microbial function through sediment-hosted aquifers and enrichment of novel symbionts in the deep terrestrial subsurface.</title>
        <authorList>
            <person name="Probst A.J."/>
            <person name="Ladd B."/>
            <person name="Jarett J.K."/>
            <person name="Geller-Mcgrath D.E."/>
            <person name="Sieber C.M.K."/>
            <person name="Emerson J.B."/>
            <person name="Anantharaman K."/>
            <person name="Thomas B.C."/>
            <person name="Malmstrom R."/>
            <person name="Stieglmeier M."/>
            <person name="Klingl A."/>
            <person name="Woyke T."/>
            <person name="Ryan C.M."/>
            <person name="Banfield J.F."/>
        </authorList>
    </citation>
    <scope>NUCLEOTIDE SEQUENCE [LARGE SCALE GENOMIC DNA]</scope>
</reference>
<dbReference type="CDD" id="cd16928">
    <property type="entry name" value="HATPase_GyrB-like"/>
    <property type="match status" value="1"/>
</dbReference>
<keyword evidence="6" id="KW-0547">Nucleotide-binding</keyword>
<dbReference type="EC" id="5.6.2.2" evidence="4"/>
<dbReference type="InterPro" id="IPR018522">
    <property type="entry name" value="TopoIIA_CS"/>
</dbReference>
<comment type="cofactor">
    <cofactor evidence="2">
        <name>Mg(2+)</name>
        <dbReference type="ChEBI" id="CHEBI:18420"/>
    </cofactor>
</comment>
<dbReference type="Gene3D" id="3.40.50.670">
    <property type="match status" value="1"/>
</dbReference>
<evidence type="ECO:0000256" key="6">
    <source>
        <dbReference type="ARBA" id="ARBA00022741"/>
    </source>
</evidence>
<evidence type="ECO:0000313" key="13">
    <source>
        <dbReference type="EMBL" id="PIR83771.1"/>
    </source>
</evidence>
<name>A0A2H0UBI5_9BACT</name>
<dbReference type="SUPFAM" id="SSF55874">
    <property type="entry name" value="ATPase domain of HSP90 chaperone/DNA topoisomerase II/histidine kinase"/>
    <property type="match status" value="1"/>
</dbReference>
<dbReference type="InterPro" id="IPR003594">
    <property type="entry name" value="HATPase_dom"/>
</dbReference>
<dbReference type="InterPro" id="IPR002288">
    <property type="entry name" value="DNA_gyrase_B_C"/>
</dbReference>
<dbReference type="InterPro" id="IPR013506">
    <property type="entry name" value="Topo_IIA_bsu_dom2"/>
</dbReference>
<dbReference type="InterPro" id="IPR036890">
    <property type="entry name" value="HATPase_C_sf"/>
</dbReference>
<dbReference type="SMART" id="SM00387">
    <property type="entry name" value="HATPase_c"/>
    <property type="match status" value="1"/>
</dbReference>
<dbReference type="Pfam" id="PF02518">
    <property type="entry name" value="HATPase_c"/>
    <property type="match status" value="1"/>
</dbReference>
<dbReference type="NCBIfam" id="NF004189">
    <property type="entry name" value="PRK05644.1"/>
    <property type="match status" value="1"/>
</dbReference>
<organism evidence="13 14">
    <name type="scientific">Candidatus Kaiserbacteria bacterium CG10_big_fil_rev_8_21_14_0_10_51_14</name>
    <dbReference type="NCBI Taxonomy" id="1974610"/>
    <lineage>
        <taxon>Bacteria</taxon>
        <taxon>Candidatus Kaiseribacteriota</taxon>
    </lineage>
</organism>
<dbReference type="InterPro" id="IPR020568">
    <property type="entry name" value="Ribosomal_Su5_D2-typ_SF"/>
</dbReference>
<dbReference type="InterPro" id="IPR014721">
    <property type="entry name" value="Ribsml_uS5_D2-typ_fold_subgr"/>
</dbReference>
<evidence type="ECO:0000256" key="10">
    <source>
        <dbReference type="ARBA" id="ARBA00023125"/>
    </source>
</evidence>
<evidence type="ECO:0000256" key="8">
    <source>
        <dbReference type="ARBA" id="ARBA00022842"/>
    </source>
</evidence>
<dbReference type="PANTHER" id="PTHR45866">
    <property type="entry name" value="DNA GYRASE/TOPOISOMERASE SUBUNIT B"/>
    <property type="match status" value="1"/>
</dbReference>
<dbReference type="InterPro" id="IPR034160">
    <property type="entry name" value="TOPRIM_GyrB"/>
</dbReference>
<keyword evidence="9" id="KW-0799">Topoisomerase</keyword>
<dbReference type="Gene3D" id="3.30.565.10">
    <property type="entry name" value="Histidine kinase-like ATPase, C-terminal domain"/>
    <property type="match status" value="1"/>
</dbReference>
<dbReference type="CDD" id="cd03366">
    <property type="entry name" value="TOPRIM_TopoIIA_GyrB"/>
    <property type="match status" value="1"/>
</dbReference>
<keyword evidence="5" id="KW-0479">Metal-binding</keyword>
<dbReference type="Pfam" id="PF01751">
    <property type="entry name" value="Toprim"/>
    <property type="match status" value="1"/>
</dbReference>
<dbReference type="PANTHER" id="PTHR45866:SF1">
    <property type="entry name" value="DNA GYRASE SUBUNIT B, MITOCHONDRIAL"/>
    <property type="match status" value="1"/>
</dbReference>
<dbReference type="InterPro" id="IPR000565">
    <property type="entry name" value="Topo_IIA_B"/>
</dbReference>
<evidence type="ECO:0000256" key="1">
    <source>
        <dbReference type="ARBA" id="ARBA00000185"/>
    </source>
</evidence>
<dbReference type="CDD" id="cd00822">
    <property type="entry name" value="TopoII_Trans_DNA_gyrase"/>
    <property type="match status" value="1"/>
</dbReference>
<dbReference type="InterPro" id="IPR013759">
    <property type="entry name" value="Topo_IIA_B_C"/>
</dbReference>
<evidence type="ECO:0000256" key="2">
    <source>
        <dbReference type="ARBA" id="ARBA00001946"/>
    </source>
</evidence>
<dbReference type="PRINTS" id="PR01159">
    <property type="entry name" value="DNAGYRASEB"/>
</dbReference>
<evidence type="ECO:0000256" key="5">
    <source>
        <dbReference type="ARBA" id="ARBA00022723"/>
    </source>
</evidence>
<evidence type="ECO:0000256" key="11">
    <source>
        <dbReference type="ARBA" id="ARBA00023235"/>
    </source>
</evidence>